<keyword evidence="4" id="KW-1185">Reference proteome</keyword>
<comment type="similarity">
    <text evidence="1">Belongs to the GppA/Ppx family.</text>
</comment>
<evidence type="ECO:0000313" key="3">
    <source>
        <dbReference type="EMBL" id="VVJ21045.1"/>
    </source>
</evidence>
<dbReference type="PANTHER" id="PTHR30005:SF0">
    <property type="entry name" value="RETROGRADE REGULATION PROTEIN 2"/>
    <property type="match status" value="1"/>
</dbReference>
<sequence>MRRAVRKIEEPTVGVLDVGSFSARLVVVPVDGSPREPVLNHQTRLRLDRELDGRGRLSAHGIADVTAAVAAGMGAAYRHGVSHIYPLATSSIRDATNAADIVRYVAGETGVELRFLSGRREAELTYVASRRWFGADAGPLLVLDIGGGTVELAAGRGDHATFARSLPLGARSMTRDWLPGERVSAKRVKALRAHALDVVTTALGAADVDDPRVVGCSKVLQQLARLSGARPNKCKELRLDDLRAWIPRLAALPPSKRAELPGISRSRAHQALAGAIVAEALLTVAGGKVAICPWSTRDGLLLTLQDKAREKARGKAAAA</sequence>
<organism evidence="3 4">
    <name type="scientific">Amycolatopsis camponoti</name>
    <dbReference type="NCBI Taxonomy" id="2606593"/>
    <lineage>
        <taxon>Bacteria</taxon>
        <taxon>Bacillati</taxon>
        <taxon>Actinomycetota</taxon>
        <taxon>Actinomycetes</taxon>
        <taxon>Pseudonocardiales</taxon>
        <taxon>Pseudonocardiaceae</taxon>
        <taxon>Amycolatopsis</taxon>
    </lineage>
</organism>
<gene>
    <name evidence="3" type="ORF">AA23TX_06066</name>
</gene>
<dbReference type="EC" id="3.6.1.11" evidence="3"/>
<reference evidence="3 4" key="1">
    <citation type="submission" date="2019-09" db="EMBL/GenBank/DDBJ databases">
        <authorList>
            <person name="Leyn A S."/>
        </authorList>
    </citation>
    <scope>NUCLEOTIDE SEQUENCE [LARGE SCALE GENOMIC DNA]</scope>
    <source>
        <strain evidence="3">AA231_1</strain>
    </source>
</reference>
<protein>
    <submittedName>
        <fullName evidence="3">Exopolyphosphatase (EC)</fullName>
        <ecNumber evidence="3">3.6.1.11</ecNumber>
    </submittedName>
</protein>
<evidence type="ECO:0000256" key="1">
    <source>
        <dbReference type="ARBA" id="ARBA00007125"/>
    </source>
</evidence>
<proteinExistence type="inferred from homology"/>
<dbReference type="InterPro" id="IPR043129">
    <property type="entry name" value="ATPase_NBD"/>
</dbReference>
<dbReference type="EMBL" id="CABVGP010000002">
    <property type="protein sequence ID" value="VVJ21045.1"/>
    <property type="molecule type" value="Genomic_DNA"/>
</dbReference>
<evidence type="ECO:0000259" key="2">
    <source>
        <dbReference type="Pfam" id="PF02541"/>
    </source>
</evidence>
<dbReference type="Gene3D" id="3.30.420.40">
    <property type="match status" value="1"/>
</dbReference>
<dbReference type="InterPro" id="IPR050273">
    <property type="entry name" value="GppA/Ppx_hydrolase"/>
</dbReference>
<dbReference type="PANTHER" id="PTHR30005">
    <property type="entry name" value="EXOPOLYPHOSPHATASE"/>
    <property type="match status" value="1"/>
</dbReference>
<accession>A0A6I8LZI1</accession>
<dbReference type="InterPro" id="IPR003695">
    <property type="entry name" value="Ppx_GppA_N"/>
</dbReference>
<dbReference type="GO" id="GO:0004309">
    <property type="term" value="F:exopolyphosphatase activity"/>
    <property type="evidence" value="ECO:0007669"/>
    <property type="project" value="UniProtKB-EC"/>
</dbReference>
<dbReference type="Pfam" id="PF02541">
    <property type="entry name" value="Ppx-GppA"/>
    <property type="match status" value="1"/>
</dbReference>
<dbReference type="SUPFAM" id="SSF53067">
    <property type="entry name" value="Actin-like ATPase domain"/>
    <property type="match status" value="2"/>
</dbReference>
<dbReference type="Gene3D" id="3.30.420.150">
    <property type="entry name" value="Exopolyphosphatase. Domain 2"/>
    <property type="match status" value="1"/>
</dbReference>
<name>A0A6I8LZI1_9PSEU</name>
<feature type="domain" description="Ppx/GppA phosphatase N-terminal" evidence="2">
    <location>
        <begin position="35"/>
        <end position="306"/>
    </location>
</feature>
<keyword evidence="3" id="KW-0378">Hydrolase</keyword>
<evidence type="ECO:0000313" key="4">
    <source>
        <dbReference type="Proteomes" id="UP000399805"/>
    </source>
</evidence>
<dbReference type="AlphaFoldDB" id="A0A6I8LZI1"/>
<dbReference type="Proteomes" id="UP000399805">
    <property type="component" value="Unassembled WGS sequence"/>
</dbReference>